<gene>
    <name evidence="2" type="ORF">D3M95_02765</name>
</gene>
<accession>A0A418Q952</accession>
<dbReference type="AlphaFoldDB" id="A0A418Q952"/>
<comment type="caution">
    <text evidence="2">The sequence shown here is derived from an EMBL/GenBank/DDBJ whole genome shotgun (WGS) entry which is preliminary data.</text>
</comment>
<keyword evidence="3" id="KW-1185">Reference proteome</keyword>
<evidence type="ECO:0000256" key="1">
    <source>
        <dbReference type="SAM" id="MobiDB-lite"/>
    </source>
</evidence>
<dbReference type="Pfam" id="PF14539">
    <property type="entry name" value="DUF4442"/>
    <property type="match status" value="1"/>
</dbReference>
<sequence>MVLDMSTNSPESQSASSAFDATSKPSPTYQMYQKVAGKPLGKALFSLGVALKAPYFATVQPRVKELRPGYAKVRSHKWWLLNNHIGTFHAIAACNVAEFAMGTLAEVSIPASHRWLPQGMRVEYRAKTAGSLTAVATADLPDFSTITTETGGQTVTVTIHFSDDEGKESVYAEIDIWVTAKKPASA</sequence>
<dbReference type="SUPFAM" id="SSF54637">
    <property type="entry name" value="Thioesterase/thiol ester dehydrase-isomerase"/>
    <property type="match status" value="1"/>
</dbReference>
<dbReference type="STRING" id="1451189.CFAL_11575"/>
<proteinExistence type="predicted"/>
<name>A0A418Q952_9CORY</name>
<dbReference type="InterPro" id="IPR029069">
    <property type="entry name" value="HotDog_dom_sf"/>
</dbReference>
<dbReference type="Gene3D" id="3.10.129.10">
    <property type="entry name" value="Hotdog Thioesterase"/>
    <property type="match status" value="1"/>
</dbReference>
<dbReference type="OrthoDB" id="793353at2"/>
<evidence type="ECO:0000313" key="3">
    <source>
        <dbReference type="Proteomes" id="UP000285278"/>
    </source>
</evidence>
<dbReference type="InterPro" id="IPR027961">
    <property type="entry name" value="DUF4442"/>
</dbReference>
<protein>
    <submittedName>
        <fullName evidence="2">DUF4442 domain-containing protein</fullName>
    </submittedName>
</protein>
<reference evidence="2 3" key="1">
    <citation type="submission" date="2018-09" db="EMBL/GenBank/DDBJ databases">
        <title>Optimization and identification of Corynebacterium falsenii FN1-14 from fish paste.</title>
        <authorList>
            <person name="Daroonpunt R."/>
            <person name="Tanasupawat S."/>
        </authorList>
    </citation>
    <scope>NUCLEOTIDE SEQUENCE [LARGE SCALE GENOMIC DNA]</scope>
    <source>
        <strain evidence="2 3">FN1-14</strain>
    </source>
</reference>
<evidence type="ECO:0000313" key="2">
    <source>
        <dbReference type="EMBL" id="RIX36216.1"/>
    </source>
</evidence>
<feature type="region of interest" description="Disordered" evidence="1">
    <location>
        <begin position="1"/>
        <end position="25"/>
    </location>
</feature>
<dbReference type="CDD" id="cd03443">
    <property type="entry name" value="PaaI_thioesterase"/>
    <property type="match status" value="1"/>
</dbReference>
<dbReference type="EMBL" id="QXJK01000002">
    <property type="protein sequence ID" value="RIX36216.1"/>
    <property type="molecule type" value="Genomic_DNA"/>
</dbReference>
<organism evidence="2 3">
    <name type="scientific">Corynebacterium falsenii</name>
    <dbReference type="NCBI Taxonomy" id="108486"/>
    <lineage>
        <taxon>Bacteria</taxon>
        <taxon>Bacillati</taxon>
        <taxon>Actinomycetota</taxon>
        <taxon>Actinomycetes</taxon>
        <taxon>Mycobacteriales</taxon>
        <taxon>Corynebacteriaceae</taxon>
        <taxon>Corynebacterium</taxon>
    </lineage>
</organism>
<dbReference type="Proteomes" id="UP000285278">
    <property type="component" value="Unassembled WGS sequence"/>
</dbReference>